<keyword evidence="3" id="KW-1185">Reference proteome</keyword>
<keyword evidence="1" id="KW-0812">Transmembrane</keyword>
<dbReference type="Proteomes" id="UP000789508">
    <property type="component" value="Unassembled WGS sequence"/>
</dbReference>
<keyword evidence="1" id="KW-1133">Transmembrane helix</keyword>
<organism evidence="2 3">
    <name type="scientific">Ambispora leptoticha</name>
    <dbReference type="NCBI Taxonomy" id="144679"/>
    <lineage>
        <taxon>Eukaryota</taxon>
        <taxon>Fungi</taxon>
        <taxon>Fungi incertae sedis</taxon>
        <taxon>Mucoromycota</taxon>
        <taxon>Glomeromycotina</taxon>
        <taxon>Glomeromycetes</taxon>
        <taxon>Archaeosporales</taxon>
        <taxon>Ambisporaceae</taxon>
        <taxon>Ambispora</taxon>
    </lineage>
</organism>
<gene>
    <name evidence="2" type="ORF">ALEPTO_LOCUS11504</name>
</gene>
<reference evidence="2" key="1">
    <citation type="submission" date="2021-06" db="EMBL/GenBank/DDBJ databases">
        <authorList>
            <person name="Kallberg Y."/>
            <person name="Tangrot J."/>
            <person name="Rosling A."/>
        </authorList>
    </citation>
    <scope>NUCLEOTIDE SEQUENCE</scope>
    <source>
        <strain evidence="2">FL130A</strain>
    </source>
</reference>
<evidence type="ECO:0000313" key="2">
    <source>
        <dbReference type="EMBL" id="CAG8699228.1"/>
    </source>
</evidence>
<dbReference type="EMBL" id="CAJVPS010018959">
    <property type="protein sequence ID" value="CAG8699228.1"/>
    <property type="molecule type" value="Genomic_DNA"/>
</dbReference>
<feature type="non-terminal residue" evidence="2">
    <location>
        <position position="1"/>
    </location>
</feature>
<keyword evidence="1" id="KW-0472">Membrane</keyword>
<feature type="transmembrane region" description="Helical" evidence="1">
    <location>
        <begin position="33"/>
        <end position="52"/>
    </location>
</feature>
<protein>
    <submittedName>
        <fullName evidence="2">12255_t:CDS:1</fullName>
    </submittedName>
</protein>
<evidence type="ECO:0000313" key="3">
    <source>
        <dbReference type="Proteomes" id="UP000789508"/>
    </source>
</evidence>
<comment type="caution">
    <text evidence="2">The sequence shown here is derived from an EMBL/GenBank/DDBJ whole genome shotgun (WGS) entry which is preliminary data.</text>
</comment>
<dbReference type="AlphaFoldDB" id="A0A9N9N3U2"/>
<evidence type="ECO:0000256" key="1">
    <source>
        <dbReference type="SAM" id="Phobius"/>
    </source>
</evidence>
<name>A0A9N9N3U2_9GLOM</name>
<accession>A0A9N9N3U2</accession>
<proteinExistence type="predicted"/>
<sequence>HPYLGTTSSPIAASISISASSTFDSILAFPLPVFWFASRIVLTSMAAFYSFIQLKTDESRFFGWKLGINDWNFIGESLVFYLDSPILTRALV</sequence>